<dbReference type="OrthoDB" id="10249065at2759"/>
<dbReference type="InParanoid" id="C1EE05"/>
<evidence type="ECO:0000313" key="4">
    <source>
        <dbReference type="Proteomes" id="UP000002009"/>
    </source>
</evidence>
<dbReference type="OMA" id="VYRWEIP"/>
<dbReference type="AlphaFoldDB" id="C1EE05"/>
<dbReference type="PROSITE" id="PS50082">
    <property type="entry name" value="WD_REPEATS_2"/>
    <property type="match status" value="1"/>
</dbReference>
<feature type="compositionally biased region" description="Basic and acidic residues" evidence="2">
    <location>
        <begin position="114"/>
        <end position="128"/>
    </location>
</feature>
<reference evidence="3 4" key="1">
    <citation type="journal article" date="2009" name="Science">
        <title>Green evolution and dynamic adaptations revealed by genomes of the marine picoeukaryotes Micromonas.</title>
        <authorList>
            <person name="Worden A.Z."/>
            <person name="Lee J.H."/>
            <person name="Mock T."/>
            <person name="Rouze P."/>
            <person name="Simmons M.P."/>
            <person name="Aerts A.L."/>
            <person name="Allen A.E."/>
            <person name="Cuvelier M.L."/>
            <person name="Derelle E."/>
            <person name="Everett M.V."/>
            <person name="Foulon E."/>
            <person name="Grimwood J."/>
            <person name="Gundlach H."/>
            <person name="Henrissat B."/>
            <person name="Napoli C."/>
            <person name="McDonald S.M."/>
            <person name="Parker M.S."/>
            <person name="Rombauts S."/>
            <person name="Salamov A."/>
            <person name="Von Dassow P."/>
            <person name="Badger J.H."/>
            <person name="Coutinho P.M."/>
            <person name="Demir E."/>
            <person name="Dubchak I."/>
            <person name="Gentemann C."/>
            <person name="Eikrem W."/>
            <person name="Gready J.E."/>
            <person name="John U."/>
            <person name="Lanier W."/>
            <person name="Lindquist E.A."/>
            <person name="Lucas S."/>
            <person name="Mayer K.F."/>
            <person name="Moreau H."/>
            <person name="Not F."/>
            <person name="Otillar R."/>
            <person name="Panaud O."/>
            <person name="Pangilinan J."/>
            <person name="Paulsen I."/>
            <person name="Piegu B."/>
            <person name="Poliakov A."/>
            <person name="Robbens S."/>
            <person name="Schmutz J."/>
            <person name="Toulza E."/>
            <person name="Wyss T."/>
            <person name="Zelensky A."/>
            <person name="Zhou K."/>
            <person name="Armbrust E.V."/>
            <person name="Bhattacharya D."/>
            <person name="Goodenough U.W."/>
            <person name="Van de Peer Y."/>
            <person name="Grigoriev I.V."/>
        </authorList>
    </citation>
    <scope>NUCLEOTIDE SEQUENCE [LARGE SCALE GENOMIC DNA]</scope>
    <source>
        <strain evidence="4">RCC299 / NOUM17</strain>
    </source>
</reference>
<proteinExistence type="predicted"/>
<keyword evidence="4" id="KW-1185">Reference proteome</keyword>
<dbReference type="RefSeq" id="XP_002504889.1">
    <property type="nucleotide sequence ID" value="XM_002504843.1"/>
</dbReference>
<dbReference type="Proteomes" id="UP000002009">
    <property type="component" value="Chromosome 11"/>
</dbReference>
<dbReference type="SMART" id="SM00320">
    <property type="entry name" value="WD40"/>
    <property type="match status" value="3"/>
</dbReference>
<keyword evidence="1" id="KW-0853">WD repeat</keyword>
<dbReference type="SUPFAM" id="SSF50978">
    <property type="entry name" value="WD40 repeat-like"/>
    <property type="match status" value="1"/>
</dbReference>
<dbReference type="InterPro" id="IPR036322">
    <property type="entry name" value="WD40_repeat_dom_sf"/>
</dbReference>
<gene>
    <name evidence="3" type="ORF">MICPUN_62455</name>
</gene>
<sequence length="646" mass="67344">MAETAGDANPAASSGAVAEDDGDVAFLEAARSAAAASLEKRRAHLRAREARARSATVATRAPNLGSIDESRVVNGDGRTDTIAGASNASGVARKVVARASGGVDRLAGTPASHRRGDGNENARDDGKNASKTALGDDVSPALVRGREGARAVVDGSDPIGVTAVFIETDRVSAGGAFETIFCGYADGSIRRFHRPAPASETVGNARGKTTRAGWTELDAVHAPEPWNDAAGSVRIIKRVGSGRAGKADDEGGGGRLFAAFDNGSWVRFEMTRGQWRLVETPVLGPHPDFANAFRLRPQLRGNKWVSKRARCLAMCHVDTRDGTDGVLYLSSPVHGEHCVYRWEIPRAVCDVVAEAEAEANASASVEPPSTPEHKTAVGDVTQCAPAKEPSVATADDPGAWERFKLDVWGVATKMDRHADAVAAIAPFPALGPDACVTGGNDGLVCVWSNVLNTRVGGETGDSHDAPLYPACAVNASAAVRAIAVAPDASTVFTAGSDRNVQAWAVHRKHRKGHGADVRLVYTRSFAGGHEGFVTALAVLPGRGAAGQRSRCDFLLSGSEGGTKGDLFVPGDGGVKVWRVADGAEVQTADTMKKEGTCEALVVRTDRDGGAIGVLRGGGDGAVVEWDVEWGVGSGNRRDFPRGFLTQ</sequence>
<dbReference type="STRING" id="296587.C1EE05"/>
<name>C1EE05_MICCC</name>
<organism evidence="3 4">
    <name type="scientific">Micromonas commoda (strain RCC299 / NOUM17 / CCMP2709)</name>
    <name type="common">Picoplanktonic green alga</name>
    <dbReference type="NCBI Taxonomy" id="296587"/>
    <lineage>
        <taxon>Eukaryota</taxon>
        <taxon>Viridiplantae</taxon>
        <taxon>Chlorophyta</taxon>
        <taxon>Mamiellophyceae</taxon>
        <taxon>Mamiellales</taxon>
        <taxon>Mamiellaceae</taxon>
        <taxon>Micromonas</taxon>
    </lineage>
</organism>
<feature type="region of interest" description="Disordered" evidence="2">
    <location>
        <begin position="102"/>
        <end position="137"/>
    </location>
</feature>
<dbReference type="GeneID" id="8247311"/>
<evidence type="ECO:0000313" key="3">
    <source>
        <dbReference type="EMBL" id="ACO66147.1"/>
    </source>
</evidence>
<dbReference type="EMBL" id="CP001330">
    <property type="protein sequence ID" value="ACO66147.1"/>
    <property type="molecule type" value="Genomic_DNA"/>
</dbReference>
<feature type="repeat" description="WD" evidence="1">
    <location>
        <begin position="472"/>
        <end position="503"/>
    </location>
</feature>
<evidence type="ECO:0000256" key="1">
    <source>
        <dbReference type="PROSITE-ProRule" id="PRU00221"/>
    </source>
</evidence>
<accession>C1EE05</accession>
<dbReference type="InterPro" id="IPR001680">
    <property type="entry name" value="WD40_rpt"/>
</dbReference>
<dbReference type="Gene3D" id="2.130.10.10">
    <property type="entry name" value="YVTN repeat-like/Quinoprotein amine dehydrogenase"/>
    <property type="match status" value="1"/>
</dbReference>
<protein>
    <submittedName>
        <fullName evidence="3">Uncharacterized protein</fullName>
    </submittedName>
</protein>
<dbReference type="InterPro" id="IPR015943">
    <property type="entry name" value="WD40/YVTN_repeat-like_dom_sf"/>
</dbReference>
<dbReference type="KEGG" id="mis:MICPUN_62455"/>
<evidence type="ECO:0000256" key="2">
    <source>
        <dbReference type="SAM" id="MobiDB-lite"/>
    </source>
</evidence>